<evidence type="ECO:0000256" key="3">
    <source>
        <dbReference type="ARBA" id="ARBA00007681"/>
    </source>
</evidence>
<keyword evidence="10" id="KW-1003">Cell membrane</keyword>
<keyword evidence="4 10" id="KW-0813">Transport</keyword>
<keyword evidence="6 10" id="KW-0406">Ion transport</keyword>
<evidence type="ECO:0000256" key="2">
    <source>
        <dbReference type="ARBA" id="ARBA00004170"/>
    </source>
</evidence>
<evidence type="ECO:0000256" key="7">
    <source>
        <dbReference type="ARBA" id="ARBA00023136"/>
    </source>
</evidence>
<dbReference type="PANTHER" id="PTHR11693">
    <property type="entry name" value="ATP SYNTHASE GAMMA CHAIN"/>
    <property type="match status" value="1"/>
</dbReference>
<comment type="similarity">
    <text evidence="3 10">Belongs to the ATPase gamma chain family.</text>
</comment>
<dbReference type="HAMAP" id="MF_00815">
    <property type="entry name" value="ATP_synth_gamma_bact"/>
    <property type="match status" value="1"/>
</dbReference>
<reference evidence="11" key="1">
    <citation type="submission" date="2024-01" db="EMBL/GenBank/DDBJ databases">
        <title>Sequencing the genomes of a sandfly, Sergentomyia squamirostris, and its two endosymbionts.</title>
        <authorList>
            <person name="Itokawa K."/>
            <person name="Sanjoba C."/>
        </authorList>
    </citation>
    <scope>NUCLEOTIDE SEQUENCE</scope>
    <source>
        <strain evidence="11">RiSSQ</strain>
    </source>
</reference>
<dbReference type="GO" id="GO:0005524">
    <property type="term" value="F:ATP binding"/>
    <property type="evidence" value="ECO:0007669"/>
    <property type="project" value="UniProtKB-UniRule"/>
</dbReference>
<gene>
    <name evidence="10 11" type="primary">atpG</name>
    <name evidence="11" type="ORF">DMENIID0002_10580</name>
</gene>
<dbReference type="NCBIfam" id="TIGR01146">
    <property type="entry name" value="ATPsyn_F1gamma"/>
    <property type="match status" value="1"/>
</dbReference>
<sequence>MSGLKQLRSRIKSITTTQKITKAMQIVSATKFTKAKNQVKDSEDYIGILHDIMSSVASSNNLQDMPIEQKKFFSEGLLYQSELNINNSHLLIVVTSERGLCGAFNFLLSKQVKSDIANLENAGKQVRLIIIGKKGYDAFKGQYSHYIDNYYEFPKTHNNNLSFQVKEKLMEMVEDSRISNCQIYFNNCKNAMVQIPTKKQILPIEKQLCSNEKYLSYEYEGEELILHMINLYVSAQINYALLQNRASEEGARMTAMDNATKNAKELINKLTLKLNRSRQDMITKDLIEIIAGAEAV</sequence>
<dbReference type="GO" id="GO:0045259">
    <property type="term" value="C:proton-transporting ATP synthase complex"/>
    <property type="evidence" value="ECO:0007669"/>
    <property type="project" value="UniProtKB-KW"/>
</dbReference>
<dbReference type="InterPro" id="IPR000131">
    <property type="entry name" value="ATP_synth_F1_gsu"/>
</dbReference>
<dbReference type="EMBL" id="AP029170">
    <property type="protein sequence ID" value="BFD46412.1"/>
    <property type="molecule type" value="Genomic_DNA"/>
</dbReference>
<protein>
    <recommendedName>
        <fullName evidence="10">ATP synthase gamma chain</fullName>
    </recommendedName>
    <alternativeName>
        <fullName evidence="10">ATP synthase F1 sector gamma subunit</fullName>
    </alternativeName>
    <alternativeName>
        <fullName evidence="10">F-ATPase gamma subunit</fullName>
    </alternativeName>
</protein>
<keyword evidence="7 10" id="KW-0472">Membrane</keyword>
<dbReference type="Gene3D" id="1.10.287.80">
    <property type="entry name" value="ATP synthase, gamma subunit, helix hairpin domain"/>
    <property type="match status" value="1"/>
</dbReference>
<evidence type="ECO:0000256" key="5">
    <source>
        <dbReference type="ARBA" id="ARBA00022781"/>
    </source>
</evidence>
<dbReference type="Gene3D" id="3.40.1380.10">
    <property type="match status" value="1"/>
</dbReference>
<comment type="subcellular location">
    <subcellularLocation>
        <location evidence="10">Cell membrane</location>
        <topology evidence="10">Peripheral membrane protein</topology>
    </subcellularLocation>
    <subcellularLocation>
        <location evidence="2">Membrane</location>
        <topology evidence="2">Peripheral membrane protein</topology>
    </subcellularLocation>
</comment>
<evidence type="ECO:0000313" key="11">
    <source>
        <dbReference type="EMBL" id="BFD46412.1"/>
    </source>
</evidence>
<dbReference type="GO" id="GO:0046933">
    <property type="term" value="F:proton-transporting ATP synthase activity, rotational mechanism"/>
    <property type="evidence" value="ECO:0007669"/>
    <property type="project" value="UniProtKB-UniRule"/>
</dbReference>
<comment type="subunit">
    <text evidence="10">F-type ATPases have 2 components, CF(1) - the catalytic core - and CF(0) - the membrane proton channel. CF(1) has five subunits: alpha(3), beta(3), gamma(1), delta(1), epsilon(1). CF(0) has three main subunits: a, b and c.</text>
</comment>
<dbReference type="PRINTS" id="PR00126">
    <property type="entry name" value="ATPASEGAMMA"/>
</dbReference>
<evidence type="ECO:0000256" key="6">
    <source>
        <dbReference type="ARBA" id="ARBA00023065"/>
    </source>
</evidence>
<dbReference type="PANTHER" id="PTHR11693:SF22">
    <property type="entry name" value="ATP SYNTHASE SUBUNIT GAMMA, MITOCHONDRIAL"/>
    <property type="match status" value="1"/>
</dbReference>
<organism evidence="11">
    <name type="scientific">Candidatus Tisiphia endosymbiont of Sergentomyia squamirostris</name>
    <dbReference type="NCBI Taxonomy" id="3113639"/>
    <lineage>
        <taxon>Bacteria</taxon>
        <taxon>Pseudomonadati</taxon>
        <taxon>Pseudomonadota</taxon>
        <taxon>Alphaproteobacteria</taxon>
        <taxon>Rickettsiales</taxon>
        <taxon>Rickettsiaceae</taxon>
        <taxon>Rickettsieae</taxon>
        <taxon>Candidatus Tisiphia</taxon>
    </lineage>
</organism>
<evidence type="ECO:0000256" key="9">
    <source>
        <dbReference type="ARBA" id="ARBA00023310"/>
    </source>
</evidence>
<dbReference type="SUPFAM" id="SSF52943">
    <property type="entry name" value="ATP synthase (F1-ATPase), gamma subunit"/>
    <property type="match status" value="1"/>
</dbReference>
<dbReference type="Pfam" id="PF00231">
    <property type="entry name" value="ATP-synt"/>
    <property type="match status" value="1"/>
</dbReference>
<dbReference type="InterPro" id="IPR035968">
    <property type="entry name" value="ATP_synth_F1_ATPase_gsu"/>
</dbReference>
<comment type="function">
    <text evidence="1 10">Produces ATP from ADP in the presence of a proton gradient across the membrane. The gamma chain is believed to be important in regulating ATPase activity and the flow of protons through the CF(0) complex.</text>
</comment>
<dbReference type="AlphaFoldDB" id="A0AAT9G9F7"/>
<dbReference type="GO" id="GO:0042777">
    <property type="term" value="P:proton motive force-driven plasma membrane ATP synthesis"/>
    <property type="evidence" value="ECO:0007669"/>
    <property type="project" value="UniProtKB-UniRule"/>
</dbReference>
<evidence type="ECO:0000256" key="10">
    <source>
        <dbReference type="HAMAP-Rule" id="MF_00815"/>
    </source>
</evidence>
<dbReference type="CDD" id="cd12151">
    <property type="entry name" value="F1-ATPase_gamma"/>
    <property type="match status" value="1"/>
</dbReference>
<evidence type="ECO:0000256" key="1">
    <source>
        <dbReference type="ARBA" id="ARBA00003456"/>
    </source>
</evidence>
<accession>A0AAT9G9F7</accession>
<dbReference type="GO" id="GO:0005886">
    <property type="term" value="C:plasma membrane"/>
    <property type="evidence" value="ECO:0007669"/>
    <property type="project" value="UniProtKB-SubCell"/>
</dbReference>
<keyword evidence="5 10" id="KW-0375">Hydrogen ion transport</keyword>
<keyword evidence="9 10" id="KW-0066">ATP synthesis</keyword>
<proteinExistence type="inferred from homology"/>
<evidence type="ECO:0000256" key="8">
    <source>
        <dbReference type="ARBA" id="ARBA00023196"/>
    </source>
</evidence>
<evidence type="ECO:0000256" key="4">
    <source>
        <dbReference type="ARBA" id="ARBA00022448"/>
    </source>
</evidence>
<keyword evidence="8 10" id="KW-0139">CF(1)</keyword>
<name>A0AAT9G9F7_9RICK</name>